<evidence type="ECO:0000256" key="1">
    <source>
        <dbReference type="ARBA" id="ARBA00022723"/>
    </source>
</evidence>
<dbReference type="InterPro" id="IPR001131">
    <property type="entry name" value="Peptidase_M24B_aminopep-P_CS"/>
</dbReference>
<dbReference type="InterPro" id="IPR050659">
    <property type="entry name" value="Peptidase_M24B"/>
</dbReference>
<dbReference type="Gene3D" id="3.90.230.10">
    <property type="entry name" value="Creatinase/methionine aminopeptidase superfamily"/>
    <property type="match status" value="1"/>
</dbReference>
<dbReference type="Pfam" id="PF00557">
    <property type="entry name" value="Peptidase_M24"/>
    <property type="match status" value="1"/>
</dbReference>
<organism evidence="4 5">
    <name type="scientific">Candidatus Solincola sediminis</name>
    <dbReference type="NCBI Taxonomy" id="1797199"/>
    <lineage>
        <taxon>Bacteria</taxon>
        <taxon>Bacillati</taxon>
        <taxon>Actinomycetota</taxon>
        <taxon>Candidatus Geothermincolia</taxon>
        <taxon>Candidatus Geothermincolales</taxon>
        <taxon>Candidatus Geothermincolaceae</taxon>
        <taxon>Candidatus Solincola</taxon>
    </lineage>
</organism>
<evidence type="ECO:0000259" key="3">
    <source>
        <dbReference type="Pfam" id="PF00557"/>
    </source>
</evidence>
<comment type="caution">
    <text evidence="4">The sequence shown here is derived from an EMBL/GenBank/DDBJ whole genome shotgun (WGS) entry which is preliminary data.</text>
</comment>
<gene>
    <name evidence="4" type="ORF">A2Y75_04795</name>
</gene>
<dbReference type="PANTHER" id="PTHR46112">
    <property type="entry name" value="AMINOPEPTIDASE"/>
    <property type="match status" value="1"/>
</dbReference>
<keyword evidence="1" id="KW-0479">Metal-binding</keyword>
<dbReference type="PANTHER" id="PTHR46112:SF3">
    <property type="entry name" value="AMINOPEPTIDASE YPDF"/>
    <property type="match status" value="1"/>
</dbReference>
<dbReference type="AlphaFoldDB" id="A0A1F2WS90"/>
<sequence length="294" mass="32544">MKGLEIAIYKAGLGEALANLFKKRSGMEIGFDPTTLSYADAMQLRRSLRGIARVKPIKFSPALLRAKKSKEELEIMKQAVTLAEKSLIKSLAFMNPEAREVDLAMDLDMQLRRHGGERQSFETIVASGSRGSMTHAQPSQKKLRGATVIDWGILYQGYCTDLTRTISFGRPAPGIKKIYDVVLRAQEAAIREIRPGVEARDIDLAARRSIEHAGYGEYFGHSLGHGVGLEVHERPFIARTSRDVLEEGMVFTVEPGIYIPGKGGVRIEDMVQVTAQGPELLSNLTRSLELEAYI</sequence>
<dbReference type="EMBL" id="MELK01000011">
    <property type="protein sequence ID" value="OFW59741.1"/>
    <property type="molecule type" value="Genomic_DNA"/>
</dbReference>
<protein>
    <recommendedName>
        <fullName evidence="3">Peptidase M24 domain-containing protein</fullName>
    </recommendedName>
</protein>
<dbReference type="PRINTS" id="PR00599">
    <property type="entry name" value="MAPEPTIDASE"/>
</dbReference>
<accession>A0A1F2WS90</accession>
<evidence type="ECO:0000313" key="5">
    <source>
        <dbReference type="Proteomes" id="UP000177876"/>
    </source>
</evidence>
<dbReference type="STRING" id="1797197.A2Y75_04795"/>
<dbReference type="GO" id="GO:0008235">
    <property type="term" value="F:metalloexopeptidase activity"/>
    <property type="evidence" value="ECO:0007669"/>
    <property type="project" value="UniProtKB-ARBA"/>
</dbReference>
<dbReference type="CDD" id="cd01092">
    <property type="entry name" value="APP-like"/>
    <property type="match status" value="1"/>
</dbReference>
<dbReference type="Proteomes" id="UP000177876">
    <property type="component" value="Unassembled WGS sequence"/>
</dbReference>
<dbReference type="InterPro" id="IPR001714">
    <property type="entry name" value="Pept_M24_MAP"/>
</dbReference>
<feature type="domain" description="Peptidase M24" evidence="3">
    <location>
        <begin position="74"/>
        <end position="275"/>
    </location>
</feature>
<dbReference type="InterPro" id="IPR036005">
    <property type="entry name" value="Creatinase/aminopeptidase-like"/>
</dbReference>
<dbReference type="GO" id="GO:0004177">
    <property type="term" value="F:aminopeptidase activity"/>
    <property type="evidence" value="ECO:0007669"/>
    <property type="project" value="UniProtKB-ARBA"/>
</dbReference>
<proteinExistence type="predicted"/>
<reference evidence="4 5" key="1">
    <citation type="journal article" date="2016" name="Nat. Commun.">
        <title>Thousands of microbial genomes shed light on interconnected biogeochemical processes in an aquifer system.</title>
        <authorList>
            <person name="Anantharaman K."/>
            <person name="Brown C.T."/>
            <person name="Hug L.A."/>
            <person name="Sharon I."/>
            <person name="Castelle C.J."/>
            <person name="Probst A.J."/>
            <person name="Thomas B.C."/>
            <person name="Singh A."/>
            <person name="Wilkins M.J."/>
            <person name="Karaoz U."/>
            <person name="Brodie E.L."/>
            <person name="Williams K.H."/>
            <person name="Hubbard S.S."/>
            <person name="Banfield J.F."/>
        </authorList>
    </citation>
    <scope>NUCLEOTIDE SEQUENCE [LARGE SCALE GENOMIC DNA]</scope>
</reference>
<keyword evidence="2" id="KW-0378">Hydrolase</keyword>
<dbReference type="InterPro" id="IPR000994">
    <property type="entry name" value="Pept_M24"/>
</dbReference>
<dbReference type="GO" id="GO:0046872">
    <property type="term" value="F:metal ion binding"/>
    <property type="evidence" value="ECO:0007669"/>
    <property type="project" value="UniProtKB-KW"/>
</dbReference>
<dbReference type="SUPFAM" id="SSF55920">
    <property type="entry name" value="Creatinase/aminopeptidase"/>
    <property type="match status" value="1"/>
</dbReference>
<evidence type="ECO:0000256" key="2">
    <source>
        <dbReference type="ARBA" id="ARBA00022801"/>
    </source>
</evidence>
<evidence type="ECO:0000313" key="4">
    <source>
        <dbReference type="EMBL" id="OFW59741.1"/>
    </source>
</evidence>
<name>A0A1F2WS90_9ACTN</name>
<dbReference type="PROSITE" id="PS00491">
    <property type="entry name" value="PROLINE_PEPTIDASE"/>
    <property type="match status" value="1"/>
</dbReference>